<dbReference type="RefSeq" id="WP_367995049.1">
    <property type="nucleotide sequence ID" value="NZ_JBFPJR010000032.1"/>
</dbReference>
<dbReference type="EMBL" id="JBFPJR010000032">
    <property type="protein sequence ID" value="MEX0429082.1"/>
    <property type="molecule type" value="Genomic_DNA"/>
</dbReference>
<keyword evidence="3" id="KW-0547">Nucleotide-binding</keyword>
<dbReference type="GO" id="GO:0005524">
    <property type="term" value="F:ATP binding"/>
    <property type="evidence" value="ECO:0007669"/>
    <property type="project" value="UniProtKB-KW"/>
</dbReference>
<sequence>MVSYLPRIADQELGERLGYIGAVLIEGPKACGKTATATRHAQTVIRLDEDQRARQLLELSPDRLFEGPTPILFDEWQVAPSIWNKVRRQVDDREGKGLFILTGSATPTDDASRHSGAGRFSVMKMRPMSLFESGHSNGEMSLRALLEGQPQTGFDAHLSFDELLKRIVVGGWPELVDVDEASARRWLRDYLTNLVEVDIQKLGSRRDPSNLRRLLESLGRSVAQATKAAELARDVGGEDGPIAKETLTAYLNALDRLHLLDNSPAWLPHMRSRVRLRTAPVRYFVDPSIGTAALGIGTSDLTNDLEALGLHYEALVIRDLRIYAQLLDARVDSWRDADGHEVDAIVSIGPNKWGAFEIKLNPSAVDEAAASLLRFKAKVDTSRHGEPSCLGVITSTGAGGLRPDGVHVIPVGTLGP</sequence>
<evidence type="ECO:0000313" key="3">
    <source>
        <dbReference type="EMBL" id="MEX0429082.1"/>
    </source>
</evidence>
<protein>
    <submittedName>
        <fullName evidence="3">ATP-binding protein</fullName>
    </submittedName>
</protein>
<comment type="caution">
    <text evidence="3">The sequence shown here is derived from an EMBL/GenBank/DDBJ whole genome shotgun (WGS) entry which is preliminary data.</text>
</comment>
<dbReference type="Proteomes" id="UP001556631">
    <property type="component" value="Unassembled WGS sequence"/>
</dbReference>
<dbReference type="SUPFAM" id="SSF52540">
    <property type="entry name" value="P-loop containing nucleoside triphosphate hydrolases"/>
    <property type="match status" value="1"/>
</dbReference>
<proteinExistence type="predicted"/>
<feature type="domain" description="AAA" evidence="1">
    <location>
        <begin position="22"/>
        <end position="132"/>
    </location>
</feature>
<evidence type="ECO:0000259" key="2">
    <source>
        <dbReference type="Pfam" id="PF13635"/>
    </source>
</evidence>
<organism evidence="3 4">
    <name type="scientific">Nocardioides eburneus</name>
    <dbReference type="NCBI Taxonomy" id="3231482"/>
    <lineage>
        <taxon>Bacteria</taxon>
        <taxon>Bacillati</taxon>
        <taxon>Actinomycetota</taxon>
        <taxon>Actinomycetes</taxon>
        <taxon>Propionibacteriales</taxon>
        <taxon>Nocardioidaceae</taxon>
        <taxon>Nocardioides</taxon>
    </lineage>
</organism>
<keyword evidence="4" id="KW-1185">Reference proteome</keyword>
<dbReference type="InterPro" id="IPR025420">
    <property type="entry name" value="DUF4143"/>
</dbReference>
<name>A0ABV3T1K2_9ACTN</name>
<gene>
    <name evidence="3" type="ORF">AB3X52_15760</name>
</gene>
<dbReference type="Pfam" id="PF13635">
    <property type="entry name" value="DUF4143"/>
    <property type="match status" value="1"/>
</dbReference>
<dbReference type="InterPro" id="IPR041682">
    <property type="entry name" value="AAA_14"/>
</dbReference>
<dbReference type="PANTHER" id="PTHR43566">
    <property type="entry name" value="CONSERVED PROTEIN"/>
    <property type="match status" value="1"/>
</dbReference>
<evidence type="ECO:0000313" key="4">
    <source>
        <dbReference type="Proteomes" id="UP001556631"/>
    </source>
</evidence>
<evidence type="ECO:0000259" key="1">
    <source>
        <dbReference type="Pfam" id="PF13173"/>
    </source>
</evidence>
<feature type="domain" description="DUF4143" evidence="2">
    <location>
        <begin position="197"/>
        <end position="360"/>
    </location>
</feature>
<dbReference type="InterPro" id="IPR027417">
    <property type="entry name" value="P-loop_NTPase"/>
</dbReference>
<dbReference type="Pfam" id="PF13173">
    <property type="entry name" value="AAA_14"/>
    <property type="match status" value="1"/>
</dbReference>
<dbReference type="PANTHER" id="PTHR43566:SF2">
    <property type="entry name" value="DUF4143 DOMAIN-CONTAINING PROTEIN"/>
    <property type="match status" value="1"/>
</dbReference>
<reference evidence="3 4" key="1">
    <citation type="submission" date="2024-07" db="EMBL/GenBank/DDBJ databases">
        <authorList>
            <person name="Lee S."/>
            <person name="Kang M."/>
        </authorList>
    </citation>
    <scope>NUCLEOTIDE SEQUENCE [LARGE SCALE GENOMIC DNA]</scope>
    <source>
        <strain evidence="3 4">DS6</strain>
    </source>
</reference>
<keyword evidence="3" id="KW-0067">ATP-binding</keyword>
<accession>A0ABV3T1K2</accession>